<dbReference type="InterPro" id="IPR027417">
    <property type="entry name" value="P-loop_NTPase"/>
</dbReference>
<evidence type="ECO:0000256" key="1">
    <source>
        <dbReference type="ARBA" id="ARBA00022448"/>
    </source>
</evidence>
<evidence type="ECO:0000259" key="4">
    <source>
        <dbReference type="PROSITE" id="PS50893"/>
    </source>
</evidence>
<dbReference type="SMART" id="SM00382">
    <property type="entry name" value="AAA"/>
    <property type="match status" value="1"/>
</dbReference>
<dbReference type="RefSeq" id="WP_304376601.1">
    <property type="nucleotide sequence ID" value="NZ_JAUOZU010000007.1"/>
</dbReference>
<reference evidence="5" key="1">
    <citation type="journal article" date="2015" name="Int. J. Syst. Evol. Microbiol.">
        <title>Rhizobium alvei sp. nov., isolated from a freshwater river.</title>
        <authorList>
            <person name="Sheu S.Y."/>
            <person name="Huang H.W."/>
            <person name="Young C.C."/>
            <person name="Chen W.M."/>
        </authorList>
    </citation>
    <scope>NUCLEOTIDE SEQUENCE</scope>
    <source>
        <strain evidence="5">TNR-22</strain>
    </source>
</reference>
<name>A0ABT8YLU7_9HYPH</name>
<dbReference type="CDD" id="cd03219">
    <property type="entry name" value="ABC_Mj1267_LivG_branched"/>
    <property type="match status" value="1"/>
</dbReference>
<gene>
    <name evidence="5" type="ORF">Q4481_11855</name>
</gene>
<dbReference type="EMBL" id="JAUOZU010000007">
    <property type="protein sequence ID" value="MDO6964652.1"/>
    <property type="molecule type" value="Genomic_DNA"/>
</dbReference>
<dbReference type="Gene3D" id="3.40.50.300">
    <property type="entry name" value="P-loop containing nucleotide triphosphate hydrolases"/>
    <property type="match status" value="1"/>
</dbReference>
<dbReference type="SUPFAM" id="SSF52540">
    <property type="entry name" value="P-loop containing nucleoside triphosphate hydrolases"/>
    <property type="match status" value="1"/>
</dbReference>
<sequence>MIVPLLEVRDLNKSFGAIVVADHVDLVIETGECIGVIGPNGAGKSSLFGLIAGSLTPDSGRIVLDGRDVTALPAFKRVHLGVGRAFQIPQPFVGLTVYENILAATGFGAGLSGNVARQKAREVAERTGLAAKADILAGSLTLLDRKRLELAKALATGAKLLMLDEIGAGLTEREVLNLVETIRDLKRDHGIIWIEHIAHALKSVADRIIVLHFGKKLLEGAPEEVMGSAVVKEIYMGLAADADH</sequence>
<reference evidence="5" key="2">
    <citation type="submission" date="2023-07" db="EMBL/GenBank/DDBJ databases">
        <authorList>
            <person name="Shen H."/>
        </authorList>
    </citation>
    <scope>NUCLEOTIDE SEQUENCE</scope>
    <source>
        <strain evidence="5">TNR-22</strain>
    </source>
</reference>
<evidence type="ECO:0000313" key="5">
    <source>
        <dbReference type="EMBL" id="MDO6964652.1"/>
    </source>
</evidence>
<dbReference type="InterPro" id="IPR051120">
    <property type="entry name" value="ABC_AA/LPS_Transport"/>
</dbReference>
<dbReference type="GO" id="GO:0005524">
    <property type="term" value="F:ATP binding"/>
    <property type="evidence" value="ECO:0007669"/>
    <property type="project" value="UniProtKB-KW"/>
</dbReference>
<evidence type="ECO:0000256" key="2">
    <source>
        <dbReference type="ARBA" id="ARBA00022741"/>
    </source>
</evidence>
<dbReference type="InterPro" id="IPR003593">
    <property type="entry name" value="AAA+_ATPase"/>
</dbReference>
<feature type="domain" description="ABC transporter" evidence="4">
    <location>
        <begin position="6"/>
        <end position="238"/>
    </location>
</feature>
<proteinExistence type="predicted"/>
<keyword evidence="3 5" id="KW-0067">ATP-binding</keyword>
<dbReference type="PANTHER" id="PTHR45772:SF7">
    <property type="entry name" value="AMINO ACID ABC TRANSPORTER ATP-BINDING PROTEIN"/>
    <property type="match status" value="1"/>
</dbReference>
<evidence type="ECO:0000313" key="6">
    <source>
        <dbReference type="Proteomes" id="UP001174932"/>
    </source>
</evidence>
<keyword evidence="6" id="KW-1185">Reference proteome</keyword>
<dbReference type="Proteomes" id="UP001174932">
    <property type="component" value="Unassembled WGS sequence"/>
</dbReference>
<dbReference type="PROSITE" id="PS50893">
    <property type="entry name" value="ABC_TRANSPORTER_2"/>
    <property type="match status" value="1"/>
</dbReference>
<keyword evidence="2" id="KW-0547">Nucleotide-binding</keyword>
<comment type="caution">
    <text evidence="5">The sequence shown here is derived from an EMBL/GenBank/DDBJ whole genome shotgun (WGS) entry which is preliminary data.</text>
</comment>
<protein>
    <submittedName>
        <fullName evidence="5">ABC transporter ATP-binding protein</fullName>
    </submittedName>
</protein>
<organism evidence="5 6">
    <name type="scientific">Rhizobium alvei</name>
    <dbReference type="NCBI Taxonomy" id="1132659"/>
    <lineage>
        <taxon>Bacteria</taxon>
        <taxon>Pseudomonadati</taxon>
        <taxon>Pseudomonadota</taxon>
        <taxon>Alphaproteobacteria</taxon>
        <taxon>Hyphomicrobiales</taxon>
        <taxon>Rhizobiaceae</taxon>
        <taxon>Rhizobium/Agrobacterium group</taxon>
        <taxon>Rhizobium</taxon>
    </lineage>
</organism>
<dbReference type="Pfam" id="PF00005">
    <property type="entry name" value="ABC_tran"/>
    <property type="match status" value="1"/>
</dbReference>
<dbReference type="PANTHER" id="PTHR45772">
    <property type="entry name" value="CONSERVED COMPONENT OF ABC TRANSPORTER FOR NATURAL AMINO ACIDS-RELATED"/>
    <property type="match status" value="1"/>
</dbReference>
<accession>A0ABT8YLU7</accession>
<dbReference type="InterPro" id="IPR003439">
    <property type="entry name" value="ABC_transporter-like_ATP-bd"/>
</dbReference>
<keyword evidence="1" id="KW-0813">Transport</keyword>
<evidence type="ECO:0000256" key="3">
    <source>
        <dbReference type="ARBA" id="ARBA00022840"/>
    </source>
</evidence>